<dbReference type="NCBIfam" id="NF047686">
    <property type="entry name" value="IsaB_fam"/>
    <property type="match status" value="1"/>
</dbReference>
<evidence type="ECO:0000256" key="6">
    <source>
        <dbReference type="SAM" id="SignalP"/>
    </source>
</evidence>
<comment type="similarity">
    <text evidence="4">Belongs to the IsaB family.</text>
</comment>
<keyword evidence="2" id="KW-0964">Secreted</keyword>
<evidence type="ECO:0000256" key="4">
    <source>
        <dbReference type="ARBA" id="ARBA00093777"/>
    </source>
</evidence>
<evidence type="ECO:0000256" key="5">
    <source>
        <dbReference type="ARBA" id="ARBA00093792"/>
    </source>
</evidence>
<reference evidence="7 8" key="1">
    <citation type="journal article" date="2016" name="Front. Microbiol.">
        <title>Comprehensive Phylogenetic Analysis of Bovine Non-aureus Staphylococci Species Based on Whole-Genome Sequencing.</title>
        <authorList>
            <person name="Naushad S."/>
            <person name="Barkema H.W."/>
            <person name="Luby C."/>
            <person name="Condas L.A."/>
            <person name="Nobrega D.B."/>
            <person name="Carson D.A."/>
            <person name="De Buck J."/>
        </authorList>
    </citation>
    <scope>NUCLEOTIDE SEQUENCE [LARGE SCALE GENOMIC DNA]</scope>
    <source>
        <strain evidence="7 8">SNUC 4781</strain>
    </source>
</reference>
<accession>A0A3A0VQP3</accession>
<keyword evidence="3 6" id="KW-0732">Signal</keyword>
<dbReference type="EMBL" id="QYJN01000002">
    <property type="protein sequence ID" value="RIP36094.1"/>
    <property type="molecule type" value="Genomic_DNA"/>
</dbReference>
<feature type="chain" id="PRO_5039061368" description="Immunodominant staphylococcal antigen B" evidence="6">
    <location>
        <begin position="25"/>
        <end position="196"/>
    </location>
</feature>
<evidence type="ECO:0000313" key="7">
    <source>
        <dbReference type="EMBL" id="RIP36094.1"/>
    </source>
</evidence>
<dbReference type="RefSeq" id="WP_119484863.1">
    <property type="nucleotide sequence ID" value="NZ_QYJN01000002.1"/>
</dbReference>
<sequence>MYKFGKIISATFVVSTLVIGSSVAYVSTDNQKIQAAEKIQKWGHGEGGSSGTSSEIGKNLKAETPWYKYEGYTTYDASFTQDYNFVRALKYDNVTINGYKVKTNLKNDDLDHIKDVYDTMIEYNSDNEVKGISFMTKPNTVSKSTFKKAHASNNIIDEGTIEGEDKHGTYIQYATNDGSYMAYFDENDKLMQLRIK</sequence>
<dbReference type="OrthoDB" id="2411592at2"/>
<name>A0A3A0VQP3_STAGA</name>
<feature type="signal peptide" evidence="6">
    <location>
        <begin position="1"/>
        <end position="24"/>
    </location>
</feature>
<comment type="caution">
    <text evidence="7">The sequence shown here is derived from an EMBL/GenBank/DDBJ whole genome shotgun (WGS) entry which is preliminary data.</text>
</comment>
<dbReference type="Proteomes" id="UP000265541">
    <property type="component" value="Unassembled WGS sequence"/>
</dbReference>
<dbReference type="InterPro" id="IPR058086">
    <property type="entry name" value="IsaB"/>
</dbReference>
<gene>
    <name evidence="7" type="ORF">BUZ14_05430</name>
</gene>
<dbReference type="AlphaFoldDB" id="A0A3A0VQP3"/>
<evidence type="ECO:0000256" key="1">
    <source>
        <dbReference type="ARBA" id="ARBA00004613"/>
    </source>
</evidence>
<proteinExistence type="inferred from homology"/>
<evidence type="ECO:0000256" key="3">
    <source>
        <dbReference type="ARBA" id="ARBA00022729"/>
    </source>
</evidence>
<evidence type="ECO:0000256" key="2">
    <source>
        <dbReference type="ARBA" id="ARBA00022525"/>
    </source>
</evidence>
<protein>
    <recommendedName>
        <fullName evidence="5">Immunodominant staphylococcal antigen B</fullName>
    </recommendedName>
</protein>
<comment type="subcellular location">
    <subcellularLocation>
        <location evidence="1">Secreted</location>
    </subcellularLocation>
</comment>
<evidence type="ECO:0000313" key="8">
    <source>
        <dbReference type="Proteomes" id="UP000265541"/>
    </source>
</evidence>
<organism evidence="7 8">
    <name type="scientific">Staphylococcus gallinarum</name>
    <dbReference type="NCBI Taxonomy" id="1293"/>
    <lineage>
        <taxon>Bacteria</taxon>
        <taxon>Bacillati</taxon>
        <taxon>Bacillota</taxon>
        <taxon>Bacilli</taxon>
        <taxon>Bacillales</taxon>
        <taxon>Staphylococcaceae</taxon>
        <taxon>Staphylococcus</taxon>
    </lineage>
</organism>